<proteinExistence type="predicted"/>
<feature type="non-terminal residue" evidence="1">
    <location>
        <position position="1"/>
    </location>
</feature>
<evidence type="ECO:0000313" key="2">
    <source>
        <dbReference type="Proteomes" id="UP000823775"/>
    </source>
</evidence>
<name>A0ABS8WMU6_DATST</name>
<protein>
    <submittedName>
        <fullName evidence="1">Uncharacterized protein</fullName>
    </submittedName>
</protein>
<organism evidence="1 2">
    <name type="scientific">Datura stramonium</name>
    <name type="common">Jimsonweed</name>
    <name type="synonym">Common thornapple</name>
    <dbReference type="NCBI Taxonomy" id="4076"/>
    <lineage>
        <taxon>Eukaryota</taxon>
        <taxon>Viridiplantae</taxon>
        <taxon>Streptophyta</taxon>
        <taxon>Embryophyta</taxon>
        <taxon>Tracheophyta</taxon>
        <taxon>Spermatophyta</taxon>
        <taxon>Magnoliopsida</taxon>
        <taxon>eudicotyledons</taxon>
        <taxon>Gunneridae</taxon>
        <taxon>Pentapetalae</taxon>
        <taxon>asterids</taxon>
        <taxon>lamiids</taxon>
        <taxon>Solanales</taxon>
        <taxon>Solanaceae</taxon>
        <taxon>Solanoideae</taxon>
        <taxon>Datureae</taxon>
        <taxon>Datura</taxon>
    </lineage>
</organism>
<reference evidence="1 2" key="1">
    <citation type="journal article" date="2021" name="BMC Genomics">
        <title>Datura genome reveals duplications of psychoactive alkaloid biosynthetic genes and high mutation rate following tissue culture.</title>
        <authorList>
            <person name="Rajewski A."/>
            <person name="Carter-House D."/>
            <person name="Stajich J."/>
            <person name="Litt A."/>
        </authorList>
    </citation>
    <scope>NUCLEOTIDE SEQUENCE [LARGE SCALE GENOMIC DNA]</scope>
    <source>
        <strain evidence="1">AR-01</strain>
    </source>
</reference>
<evidence type="ECO:0000313" key="1">
    <source>
        <dbReference type="EMBL" id="MCE3050810.1"/>
    </source>
</evidence>
<dbReference type="Proteomes" id="UP000823775">
    <property type="component" value="Unassembled WGS sequence"/>
</dbReference>
<dbReference type="EMBL" id="JACEIK010007925">
    <property type="protein sequence ID" value="MCE3050810.1"/>
    <property type="molecule type" value="Genomic_DNA"/>
</dbReference>
<accession>A0ABS8WMU6</accession>
<comment type="caution">
    <text evidence="1">The sequence shown here is derived from an EMBL/GenBank/DDBJ whole genome shotgun (WGS) entry which is preliminary data.</text>
</comment>
<sequence>EEDDPDLEPKEATELWVARLKSFAYAWIWPYIDSEASTSVVTRPGSLADIPSHVSHDQSSVF</sequence>
<gene>
    <name evidence="1" type="ORF">HAX54_048235</name>
</gene>
<keyword evidence="2" id="KW-1185">Reference proteome</keyword>